<dbReference type="RefSeq" id="WP_203538639.1">
    <property type="nucleotide sequence ID" value="NZ_JAESND010000005.1"/>
</dbReference>
<evidence type="ECO:0000256" key="5">
    <source>
        <dbReference type="SAM" id="Phobius"/>
    </source>
</evidence>
<keyword evidence="4 5" id="KW-0472">Membrane</keyword>
<feature type="domain" description="EamA" evidence="6">
    <location>
        <begin position="5"/>
        <end position="63"/>
    </location>
</feature>
<comment type="caution">
    <text evidence="7">The sequence shown here is derived from an EMBL/GenBank/DDBJ whole genome shotgun (WGS) entry which is preliminary data.</text>
</comment>
<feature type="transmembrane region" description="Helical" evidence="5">
    <location>
        <begin position="12"/>
        <end position="35"/>
    </location>
</feature>
<sequence>MDGAAYLMYFRLIATIGAAQALTVTFLIPVFGVLWGALFLGERLGPGAFAGALLVLAGTALVTGFVPARLKRV</sequence>
<accession>A0ABS2BLR6</accession>
<protein>
    <submittedName>
        <fullName evidence="7">EamA family transporter</fullName>
    </submittedName>
</protein>
<evidence type="ECO:0000256" key="1">
    <source>
        <dbReference type="ARBA" id="ARBA00004141"/>
    </source>
</evidence>
<evidence type="ECO:0000256" key="4">
    <source>
        <dbReference type="ARBA" id="ARBA00023136"/>
    </source>
</evidence>
<keyword evidence="8" id="KW-1185">Reference proteome</keyword>
<name>A0ABS2BLR6_9NEIS</name>
<gene>
    <name evidence="7" type="ORF">JMJ54_11150</name>
</gene>
<reference evidence="7 8" key="1">
    <citation type="submission" date="2021-01" db="EMBL/GenBank/DDBJ databases">
        <title>Draft Genome Sequence and Polyhydroxyalkanoate Biosynthetic Potential of Jeongeupia naejangsanensis Type Strain DSM 24253.</title>
        <authorList>
            <person name="Turrini P."/>
            <person name="Artuso I."/>
            <person name="Lugli G.A."/>
            <person name="Frangipani E."/>
            <person name="Ventura M."/>
            <person name="Visca P."/>
        </authorList>
    </citation>
    <scope>NUCLEOTIDE SEQUENCE [LARGE SCALE GENOMIC DNA]</scope>
    <source>
        <strain evidence="7 8">DSM 24253</strain>
    </source>
</reference>
<dbReference type="InterPro" id="IPR050638">
    <property type="entry name" value="AA-Vitamin_Transporters"/>
</dbReference>
<evidence type="ECO:0000259" key="6">
    <source>
        <dbReference type="Pfam" id="PF00892"/>
    </source>
</evidence>
<dbReference type="Pfam" id="PF00892">
    <property type="entry name" value="EamA"/>
    <property type="match status" value="1"/>
</dbReference>
<dbReference type="InterPro" id="IPR037185">
    <property type="entry name" value="EmrE-like"/>
</dbReference>
<dbReference type="SUPFAM" id="SSF103481">
    <property type="entry name" value="Multidrug resistance efflux transporter EmrE"/>
    <property type="match status" value="1"/>
</dbReference>
<dbReference type="Gene3D" id="1.10.3730.20">
    <property type="match status" value="1"/>
</dbReference>
<organism evidence="7 8">
    <name type="scientific">Jeongeupia naejangsanensis</name>
    <dbReference type="NCBI Taxonomy" id="613195"/>
    <lineage>
        <taxon>Bacteria</taxon>
        <taxon>Pseudomonadati</taxon>
        <taxon>Pseudomonadota</taxon>
        <taxon>Betaproteobacteria</taxon>
        <taxon>Neisseriales</taxon>
        <taxon>Chitinibacteraceae</taxon>
        <taxon>Jeongeupia</taxon>
    </lineage>
</organism>
<keyword evidence="3 5" id="KW-1133">Transmembrane helix</keyword>
<dbReference type="PANTHER" id="PTHR32322:SF9">
    <property type="entry name" value="AMINO-ACID METABOLITE EFFLUX PUMP-RELATED"/>
    <property type="match status" value="1"/>
</dbReference>
<proteinExistence type="predicted"/>
<dbReference type="InterPro" id="IPR000620">
    <property type="entry name" value="EamA_dom"/>
</dbReference>
<comment type="subcellular location">
    <subcellularLocation>
        <location evidence="1">Membrane</location>
        <topology evidence="1">Multi-pass membrane protein</topology>
    </subcellularLocation>
</comment>
<feature type="transmembrane region" description="Helical" evidence="5">
    <location>
        <begin position="47"/>
        <end position="68"/>
    </location>
</feature>
<dbReference type="Proteomes" id="UP000809431">
    <property type="component" value="Unassembled WGS sequence"/>
</dbReference>
<dbReference type="PANTHER" id="PTHR32322">
    <property type="entry name" value="INNER MEMBRANE TRANSPORTER"/>
    <property type="match status" value="1"/>
</dbReference>
<keyword evidence="2 5" id="KW-0812">Transmembrane</keyword>
<evidence type="ECO:0000256" key="3">
    <source>
        <dbReference type="ARBA" id="ARBA00022989"/>
    </source>
</evidence>
<evidence type="ECO:0000313" key="8">
    <source>
        <dbReference type="Proteomes" id="UP000809431"/>
    </source>
</evidence>
<dbReference type="EMBL" id="JAESND010000005">
    <property type="protein sequence ID" value="MBM3116390.1"/>
    <property type="molecule type" value="Genomic_DNA"/>
</dbReference>
<evidence type="ECO:0000256" key="2">
    <source>
        <dbReference type="ARBA" id="ARBA00022692"/>
    </source>
</evidence>
<evidence type="ECO:0000313" key="7">
    <source>
        <dbReference type="EMBL" id="MBM3116390.1"/>
    </source>
</evidence>